<evidence type="ECO:0000313" key="3">
    <source>
        <dbReference type="Proteomes" id="UP001353858"/>
    </source>
</evidence>
<evidence type="ECO:0000256" key="1">
    <source>
        <dbReference type="SAM" id="SignalP"/>
    </source>
</evidence>
<evidence type="ECO:0008006" key="4">
    <source>
        <dbReference type="Google" id="ProtNLM"/>
    </source>
</evidence>
<reference evidence="3" key="1">
    <citation type="submission" date="2023-01" db="EMBL/GenBank/DDBJ databases">
        <title>Key to firefly adult light organ development and bioluminescence: homeobox transcription factors regulate luciferase expression and transportation to peroxisome.</title>
        <authorList>
            <person name="Fu X."/>
        </authorList>
    </citation>
    <scope>NUCLEOTIDE SEQUENCE [LARGE SCALE GENOMIC DNA]</scope>
</reference>
<proteinExistence type="predicted"/>
<accession>A0AAN7P0V0</accession>
<dbReference type="AlphaFoldDB" id="A0AAN7P0V0"/>
<feature type="signal peptide" evidence="1">
    <location>
        <begin position="1"/>
        <end position="17"/>
    </location>
</feature>
<sequence length="272" mass="28991">MAFKIFLFCVAVASVQAGVLHSALRYETPIIASAPAAIKYEIPPTSRVEHLAPVVTTSYGYSTVPLKHEVVAPAVKIAAPVLKVETPIAVAAPAIHVETPAITRVEHLAPAVASSYKTEVITPPKVHVTHTPAVAKIEHFPTIAKIEHAIPTLKTELLTAPVASHISIAQPALRFETPAITKVEHLAPSIASSFRTEVVSAPAVKYETSHVPLLHVASPTIAKIEHLSPSIHVSAPIAKTEFISHPSLKIASFDHGLHGISLKHLGHESFVF</sequence>
<name>A0AAN7P0V0_9COLE</name>
<dbReference type="EMBL" id="JARPUR010000007">
    <property type="protein sequence ID" value="KAK4873266.1"/>
    <property type="molecule type" value="Genomic_DNA"/>
</dbReference>
<organism evidence="2 3">
    <name type="scientific">Aquatica leii</name>
    <dbReference type="NCBI Taxonomy" id="1421715"/>
    <lineage>
        <taxon>Eukaryota</taxon>
        <taxon>Metazoa</taxon>
        <taxon>Ecdysozoa</taxon>
        <taxon>Arthropoda</taxon>
        <taxon>Hexapoda</taxon>
        <taxon>Insecta</taxon>
        <taxon>Pterygota</taxon>
        <taxon>Neoptera</taxon>
        <taxon>Endopterygota</taxon>
        <taxon>Coleoptera</taxon>
        <taxon>Polyphaga</taxon>
        <taxon>Elateriformia</taxon>
        <taxon>Elateroidea</taxon>
        <taxon>Lampyridae</taxon>
        <taxon>Luciolinae</taxon>
        <taxon>Aquatica</taxon>
    </lineage>
</organism>
<keyword evidence="1" id="KW-0732">Signal</keyword>
<comment type="caution">
    <text evidence="2">The sequence shown here is derived from an EMBL/GenBank/DDBJ whole genome shotgun (WGS) entry which is preliminary data.</text>
</comment>
<evidence type="ECO:0000313" key="2">
    <source>
        <dbReference type="EMBL" id="KAK4873266.1"/>
    </source>
</evidence>
<gene>
    <name evidence="2" type="ORF">RN001_015295</name>
</gene>
<keyword evidence="3" id="KW-1185">Reference proteome</keyword>
<dbReference type="Proteomes" id="UP001353858">
    <property type="component" value="Unassembled WGS sequence"/>
</dbReference>
<protein>
    <recommendedName>
        <fullName evidence="4">Cuticle protein</fullName>
    </recommendedName>
</protein>
<feature type="chain" id="PRO_5042850498" description="Cuticle protein" evidence="1">
    <location>
        <begin position="18"/>
        <end position="272"/>
    </location>
</feature>